<dbReference type="PANTHER" id="PTHR33148:SF3">
    <property type="entry name" value="DUF4228 DOMAIN PROTEIN"/>
    <property type="match status" value="1"/>
</dbReference>
<name>A0A7C8ZGT4_OPUST</name>
<evidence type="ECO:0000313" key="1">
    <source>
        <dbReference type="EMBL" id="MBA4641713.1"/>
    </source>
</evidence>
<proteinExistence type="predicted"/>
<dbReference type="AlphaFoldDB" id="A0A7C8ZGT4"/>
<dbReference type="Pfam" id="PF14009">
    <property type="entry name" value="PADRE"/>
    <property type="match status" value="1"/>
</dbReference>
<dbReference type="PANTHER" id="PTHR33148">
    <property type="entry name" value="PLASTID MOVEMENT IMPAIRED PROTEIN-RELATED"/>
    <property type="match status" value="1"/>
</dbReference>
<accession>A0A7C8ZGT4</accession>
<sequence length="268" mass="28566">MGNTLGGKKTAKIMKINGETIKFKTPITAREVVKDYPGHVILDSEAVKHYGIRAKPLDPFQNLEPKRLYFLVELPKFPQQGAGAPHHEHRVPRRVRSGIHMSAKDRLESLMLSRRSVSDLSIMGPATRVVVDGPLDGAPGSDQGAGSGSGLRVRMRLPKAEVERLMSQSRDKREAAEKIVGLCTGKTGQDPTGSSVISNSGGMVGSATANGGGAVWKGKDFAFANKNSNLLNPSPLGPANGGSGRPGYKKRVGFLPIQEGEIRLAVAL</sequence>
<dbReference type="EMBL" id="GISG01125353">
    <property type="protein sequence ID" value="MBA4641713.1"/>
    <property type="molecule type" value="Transcribed_RNA"/>
</dbReference>
<organism evidence="1">
    <name type="scientific">Opuntia streptacantha</name>
    <name type="common">Prickly pear cactus</name>
    <name type="synonym">Opuntia cardona</name>
    <dbReference type="NCBI Taxonomy" id="393608"/>
    <lineage>
        <taxon>Eukaryota</taxon>
        <taxon>Viridiplantae</taxon>
        <taxon>Streptophyta</taxon>
        <taxon>Embryophyta</taxon>
        <taxon>Tracheophyta</taxon>
        <taxon>Spermatophyta</taxon>
        <taxon>Magnoliopsida</taxon>
        <taxon>eudicotyledons</taxon>
        <taxon>Gunneridae</taxon>
        <taxon>Pentapetalae</taxon>
        <taxon>Caryophyllales</taxon>
        <taxon>Cactineae</taxon>
        <taxon>Cactaceae</taxon>
        <taxon>Opuntioideae</taxon>
        <taxon>Opuntia</taxon>
    </lineage>
</organism>
<reference evidence="1" key="2">
    <citation type="submission" date="2020-07" db="EMBL/GenBank/DDBJ databases">
        <authorList>
            <person name="Vera ALvarez R."/>
            <person name="Arias-Moreno D.M."/>
            <person name="Jimenez-Jacinto V."/>
            <person name="Jimenez-Bremont J.F."/>
            <person name="Swaminathan K."/>
            <person name="Moose S.P."/>
            <person name="Guerrero-Gonzalez M.L."/>
            <person name="Marino-Ramirez L."/>
            <person name="Landsman D."/>
            <person name="Rodriguez-Kessler M."/>
            <person name="Delgado-Sanchez P."/>
        </authorList>
    </citation>
    <scope>NUCLEOTIDE SEQUENCE</scope>
    <source>
        <tissue evidence="1">Cladode</tissue>
    </source>
</reference>
<reference evidence="1" key="1">
    <citation type="journal article" date="2013" name="J. Plant Res.">
        <title>Effect of fungi and light on seed germination of three Opuntia species from semiarid lands of central Mexico.</title>
        <authorList>
            <person name="Delgado-Sanchez P."/>
            <person name="Jimenez-Bremont J.F."/>
            <person name="Guerrero-Gonzalez Mde L."/>
            <person name="Flores J."/>
        </authorList>
    </citation>
    <scope>NUCLEOTIDE SEQUENCE</scope>
    <source>
        <tissue evidence="1">Cladode</tissue>
    </source>
</reference>
<protein>
    <submittedName>
        <fullName evidence="1">Uncharacterized protein</fullName>
    </submittedName>
</protein>
<dbReference type="InterPro" id="IPR025322">
    <property type="entry name" value="PADRE_dom"/>
</dbReference>